<dbReference type="RefSeq" id="WP_055653696.1">
    <property type="nucleotide sequence ID" value="NZ_CXST01000001.1"/>
</dbReference>
<dbReference type="Pfam" id="PF17482">
    <property type="entry name" value="Phage_sheath_1C"/>
    <property type="match status" value="1"/>
</dbReference>
<comment type="similarity">
    <text evidence="1">Belongs to the myoviridae tail sheath protein family.</text>
</comment>
<name>A0A0M6XVG5_9HYPH</name>
<protein>
    <submittedName>
        <fullName evidence="3">Tail sheath protein</fullName>
    </submittedName>
</protein>
<dbReference type="InterPro" id="IPR052042">
    <property type="entry name" value="Tail_sheath_structural"/>
</dbReference>
<evidence type="ECO:0000256" key="1">
    <source>
        <dbReference type="ARBA" id="ARBA00008005"/>
    </source>
</evidence>
<dbReference type="EMBL" id="CXST01000001">
    <property type="protein sequence ID" value="CTQ41831.1"/>
    <property type="molecule type" value="Genomic_DNA"/>
</dbReference>
<reference evidence="4" key="1">
    <citation type="submission" date="2015-07" db="EMBL/GenBank/DDBJ databases">
        <authorList>
            <person name="Rodrigo-Torres Lidia"/>
            <person name="Arahal R.David."/>
        </authorList>
    </citation>
    <scope>NUCLEOTIDE SEQUENCE [LARGE SCALE GENOMIC DNA]</scope>
    <source>
        <strain evidence="4">CECT 4801</strain>
    </source>
</reference>
<dbReference type="OrthoDB" id="9767864at2"/>
<evidence type="ECO:0000259" key="2">
    <source>
        <dbReference type="Pfam" id="PF17482"/>
    </source>
</evidence>
<sequence length="498" mass="53960">MKKYEAPGVYVTELNSFPNTVVQVPTSVAVFVGYTETAIVDGKDVTGIPVRISSMSEFEARFGVGPMFRFDFSLQDGKPALDLEEASRFNLHAAMGLFFENGGHGCWILSVGCYGAGEPVLVKSVEDFGEPVWRELAKLQEPSVIVIPDAVLLSSEDYKTVSNRCLAHCTDLQNRFAIVDVFDGNRERTLDENDVISGKSGLRTLLAAEDMSFAAAYYPWLNTSHFGAGSITFENVSAGTRKAFFEHVGQETAIQANESRKAAFDKAVKSLEGDDISEEEKCTTHKIMRGLSKRYNELLSQAVKAVSVMPPSGALAGAYAATDAQDGVWKAPANLSLNSVVSPCVSISDAEQEDLNTPLDGKAVNAIRSFPERGNVVWGARTLDGNSSEWRYVNIRRTAIMLEQSIKAALDPFVFAPNTAPTWLMVKSVIENFLNGLWKQGALAGASSEDAYGVEVGLGTTMTGADVQAGCMNVVVKVSLLRPAEFIVLSFQQKVRKG</sequence>
<dbReference type="AlphaFoldDB" id="A0A0M6XVG5"/>
<evidence type="ECO:0000313" key="3">
    <source>
        <dbReference type="EMBL" id="CTQ41831.1"/>
    </source>
</evidence>
<organism evidence="3 4">
    <name type="scientific">Roseibium aggregatum</name>
    <dbReference type="NCBI Taxonomy" id="187304"/>
    <lineage>
        <taxon>Bacteria</taxon>
        <taxon>Pseudomonadati</taxon>
        <taxon>Pseudomonadota</taxon>
        <taxon>Alphaproteobacteria</taxon>
        <taxon>Hyphomicrobiales</taxon>
        <taxon>Stappiaceae</taxon>
        <taxon>Roseibium</taxon>
    </lineage>
</organism>
<dbReference type="PANTHER" id="PTHR35861:SF1">
    <property type="entry name" value="PHAGE TAIL SHEATH PROTEIN"/>
    <property type="match status" value="1"/>
</dbReference>
<evidence type="ECO:0000313" key="4">
    <source>
        <dbReference type="Proteomes" id="UP000048926"/>
    </source>
</evidence>
<dbReference type="PANTHER" id="PTHR35861">
    <property type="match status" value="1"/>
</dbReference>
<gene>
    <name evidence="3" type="ORF">LAL4801_00251</name>
</gene>
<dbReference type="Gene3D" id="3.40.50.11780">
    <property type="match status" value="1"/>
</dbReference>
<dbReference type="Proteomes" id="UP000048926">
    <property type="component" value="Unassembled WGS sequence"/>
</dbReference>
<keyword evidence="4" id="KW-1185">Reference proteome</keyword>
<proteinExistence type="inferred from homology"/>
<accession>A0A0M6XVG5</accession>
<dbReference type="InterPro" id="IPR020287">
    <property type="entry name" value="Tail_sheath_C"/>
</dbReference>
<feature type="domain" description="Tail sheath protein C-terminal" evidence="2">
    <location>
        <begin position="387"/>
        <end position="493"/>
    </location>
</feature>
<dbReference type="STRING" id="187304.B0E33_00410"/>